<sequence length="1118" mass="124729">MGNSCERNSVLVVGAGISGIQAALDLAEMGVEVHLVEQTPSIGGRMPQLDKTFPTNDCSICILAPKMTECARHPDIHLHPYSKLVSISGEPGNFECTVKEYARYVDPDKCVACGNCEEKCPVKIVDEFDMGLRQRKVIYRYFLQSVPSNYVIDAEHCLYLNKGVCRLCEKACPANAIKFEDEDRFIKINCRAIIIATGIDPFLPINYGQYGYRHFKDVVTSIEFERMLSASGPQKGHIIRPSDGTEPRRIAFVQCVGSRDSKNGNDYCSSVCCMYAIKQAVIAKEHIKEIEPTIFFMDIRAFGKDFDKYYERAKSQFGVNFVRARVAKITQDISNGNRLRLHFTQEYGKRDSETFDLVILSVGLIPRRSISEISDRTDIRLDQYGFCRTLPFAPLETTRQGIFVCGAAGGPKDIPESVMSASGAVASCARFLNLKRQEKVSKKEYPEEKDVTGERPRIGAFICHCGINIAGVVDVNAVVEFAKTLPNVEYAQDVMYACSQDSLNTIKEMIKKHNLNRVLVAACTPRTHEPLFRETLREAGLNQYLFEMANIRDQCSWAHMQEPEAATAKAKDLVAMGVAKARNLSPLKRLSIEINPKALVIGAGLAGMTAARVIADAGYEVCLLERDKELGGNFRRLRYLHLGEIVQQIEENKLIKVYKNVKLQNIEGYIGNYKTTFLTEDDGKVHQVEHGVVIVATGARELRPEEYLYGKHKRVITQLDFEKVILNLPRYKNIVMIQCVGSREGERLYCSRVCCSQAIKNALQVKKRHPNTEIYILYRDIRTYGLMEKFYSQARDQGIIFIRYDLDHKPEVEAIEPEDPFGRLRVKVVDPLMNKKITIDADLLVLSAAILAPEENKDLAKLLKVPLNKEGFFLEAHMKLRPVDFATDGVFMCGLAHCPKNSDESIIQASAAASRALTVLSKHYIESEGIVSWVNEVRCVGCGVCVSVCAYSAVELKEKEIMPKVKKSVAEVNEALCKGCGACAASCRSGAINLAGVSRIQYPPNVRVIRVPCSGRVNPIFILKALQNGFDGVLVSGCHPGDCHYISGNYVARRKFAMLKSLLEFIGIEPGRVQFSWVSAGEGEKFATVINKVTQDVTKLGPVRRLKKNVQKGNDGDD</sequence>
<dbReference type="GO" id="GO:0051539">
    <property type="term" value="F:4 iron, 4 sulfur cluster binding"/>
    <property type="evidence" value="ECO:0007669"/>
    <property type="project" value="UniProtKB-KW"/>
</dbReference>
<dbReference type="InterPro" id="IPR017900">
    <property type="entry name" value="4Fe4S_Fe_S_CS"/>
</dbReference>
<feature type="domain" description="4Fe-4S ferredoxin-type" evidence="9">
    <location>
        <begin position="101"/>
        <end position="131"/>
    </location>
</feature>
<evidence type="ECO:0000256" key="4">
    <source>
        <dbReference type="ARBA" id="ARBA00022723"/>
    </source>
</evidence>
<dbReference type="InterPro" id="IPR039650">
    <property type="entry name" value="HdrA-like"/>
</dbReference>
<dbReference type="SUPFAM" id="SSF51971">
    <property type="entry name" value="Nucleotide-binding domain"/>
    <property type="match status" value="1"/>
</dbReference>
<evidence type="ECO:0000256" key="1">
    <source>
        <dbReference type="ARBA" id="ARBA00001974"/>
    </source>
</evidence>
<proteinExistence type="inferred from homology"/>
<evidence type="ECO:0000256" key="5">
    <source>
        <dbReference type="ARBA" id="ARBA00022827"/>
    </source>
</evidence>
<dbReference type="PROSITE" id="PS00198">
    <property type="entry name" value="4FE4S_FER_1"/>
    <property type="match status" value="1"/>
</dbReference>
<keyword evidence="4" id="KW-0479">Metal-binding</keyword>
<dbReference type="Pfam" id="PF02662">
    <property type="entry name" value="FlpD"/>
    <property type="match status" value="1"/>
</dbReference>
<keyword evidence="7" id="KW-0408">Iron</keyword>
<dbReference type="Gene3D" id="3.30.70.20">
    <property type="match status" value="2"/>
</dbReference>
<dbReference type="Gene3D" id="3.40.50.720">
    <property type="entry name" value="NAD(P)-binding Rossmann-like Domain"/>
    <property type="match status" value="2"/>
</dbReference>
<reference evidence="11" key="1">
    <citation type="submission" date="2017-01" db="EMBL/GenBank/DDBJ databases">
        <title>Novel pathways for hydrocarbon cycling and metabolic interdependencies in hydrothermal sediment communities.</title>
        <authorList>
            <person name="Dombrowski N."/>
            <person name="Seitz K."/>
            <person name="Teske A."/>
            <person name="Baker B."/>
        </authorList>
    </citation>
    <scope>NUCLEOTIDE SEQUENCE [LARGE SCALE GENOMIC DNA]</scope>
</reference>
<gene>
    <name evidence="10" type="ORF">BXT86_06575</name>
</gene>
<evidence type="ECO:0000256" key="2">
    <source>
        <dbReference type="ARBA" id="ARBA00006561"/>
    </source>
</evidence>
<evidence type="ECO:0000259" key="9">
    <source>
        <dbReference type="PROSITE" id="PS51379"/>
    </source>
</evidence>
<dbReference type="InterPro" id="IPR023753">
    <property type="entry name" value="FAD/NAD-binding_dom"/>
</dbReference>
<dbReference type="PANTHER" id="PTHR43498:SF1">
    <property type="entry name" value="COB--COM HETERODISULFIDE REDUCTASE IRON-SULFUR SUBUNIT A"/>
    <property type="match status" value="1"/>
</dbReference>
<keyword evidence="5" id="KW-0274">FAD</keyword>
<keyword evidence="5" id="KW-0285">Flavoprotein</keyword>
<evidence type="ECO:0000256" key="7">
    <source>
        <dbReference type="ARBA" id="ARBA00023004"/>
    </source>
</evidence>
<keyword evidence="6" id="KW-0560">Oxidoreductase</keyword>
<feature type="domain" description="4Fe-4S ferredoxin-type" evidence="9">
    <location>
        <begin position="968"/>
        <end position="997"/>
    </location>
</feature>
<comment type="cofactor">
    <cofactor evidence="1">
        <name>FAD</name>
        <dbReference type="ChEBI" id="CHEBI:57692"/>
    </cofactor>
</comment>
<dbReference type="InterPro" id="IPR003813">
    <property type="entry name" value="MvhD/FlpD"/>
</dbReference>
<name>A0A1V4QDI5_UNCW3</name>
<evidence type="ECO:0000256" key="3">
    <source>
        <dbReference type="ARBA" id="ARBA00022485"/>
    </source>
</evidence>
<accession>A0A1V4QDI5</accession>
<dbReference type="GO" id="GO:0016491">
    <property type="term" value="F:oxidoreductase activity"/>
    <property type="evidence" value="ECO:0007669"/>
    <property type="project" value="UniProtKB-KW"/>
</dbReference>
<dbReference type="PANTHER" id="PTHR43498">
    <property type="entry name" value="FERREDOXIN:COB-COM HETERODISULFIDE REDUCTASE SUBUNIT A"/>
    <property type="match status" value="1"/>
</dbReference>
<evidence type="ECO:0000256" key="8">
    <source>
        <dbReference type="ARBA" id="ARBA00023014"/>
    </source>
</evidence>
<feature type="domain" description="4Fe-4S ferredoxin-type" evidence="9">
    <location>
        <begin position="930"/>
        <end position="959"/>
    </location>
</feature>
<feature type="domain" description="4Fe-4S ferredoxin-type" evidence="9">
    <location>
        <begin position="148"/>
        <end position="182"/>
    </location>
</feature>
<keyword evidence="8" id="KW-0411">Iron-sulfur</keyword>
<dbReference type="InterPro" id="IPR017896">
    <property type="entry name" value="4Fe4S_Fe-S-bd"/>
</dbReference>
<dbReference type="PROSITE" id="PS51379">
    <property type="entry name" value="4FE4S_FER_2"/>
    <property type="match status" value="4"/>
</dbReference>
<dbReference type="AlphaFoldDB" id="A0A1V4QDI5"/>
<comment type="caution">
    <text evidence="10">The sequence shown here is derived from an EMBL/GenBank/DDBJ whole genome shotgun (WGS) entry which is preliminary data.</text>
</comment>
<dbReference type="SUPFAM" id="SSF54862">
    <property type="entry name" value="4Fe-4S ferredoxins"/>
    <property type="match status" value="1"/>
</dbReference>
<evidence type="ECO:0000313" key="10">
    <source>
        <dbReference type="EMBL" id="OPX17423.1"/>
    </source>
</evidence>
<dbReference type="InterPro" id="IPR036188">
    <property type="entry name" value="FAD/NAD-bd_sf"/>
</dbReference>
<evidence type="ECO:0000256" key="6">
    <source>
        <dbReference type="ARBA" id="ARBA00023002"/>
    </source>
</evidence>
<dbReference type="GO" id="GO:0046872">
    <property type="term" value="F:metal ion binding"/>
    <property type="evidence" value="ECO:0007669"/>
    <property type="project" value="UniProtKB-KW"/>
</dbReference>
<dbReference type="Pfam" id="PF07992">
    <property type="entry name" value="Pyr_redox_2"/>
    <property type="match status" value="2"/>
</dbReference>
<evidence type="ECO:0000313" key="11">
    <source>
        <dbReference type="Proteomes" id="UP000191663"/>
    </source>
</evidence>
<dbReference type="EMBL" id="MUKB01000127">
    <property type="protein sequence ID" value="OPX17423.1"/>
    <property type="molecule type" value="Genomic_DNA"/>
</dbReference>
<comment type="similarity">
    <text evidence="2">Belongs to the HdrA family.</text>
</comment>
<dbReference type="Proteomes" id="UP000191663">
    <property type="component" value="Unassembled WGS sequence"/>
</dbReference>
<dbReference type="SUPFAM" id="SSF51905">
    <property type="entry name" value="FAD/NAD(P)-binding domain"/>
    <property type="match status" value="1"/>
</dbReference>
<dbReference type="Pfam" id="PF00037">
    <property type="entry name" value="Fer4"/>
    <property type="match status" value="1"/>
</dbReference>
<organism evidence="10 11">
    <name type="scientific">candidate division WOR-3 bacterium 4484_100</name>
    <dbReference type="NCBI Taxonomy" id="1936077"/>
    <lineage>
        <taxon>Bacteria</taxon>
        <taxon>Bacteria division WOR-3</taxon>
    </lineage>
</organism>
<protein>
    <recommendedName>
        <fullName evidence="9">4Fe-4S ferredoxin-type domain-containing protein</fullName>
    </recommendedName>
</protein>
<keyword evidence="3" id="KW-0004">4Fe-4S</keyword>